<dbReference type="PANTHER" id="PTHR33362">
    <property type="entry name" value="SIALIC ACID TRAP TRANSPORTER PERMEASE PROTEIN SIAT-RELATED"/>
    <property type="match status" value="1"/>
</dbReference>
<dbReference type="Pfam" id="PF06808">
    <property type="entry name" value="DctM"/>
    <property type="match status" value="1"/>
</dbReference>
<comment type="function">
    <text evidence="7">Part of the tripartite ATP-independent periplasmic (TRAP) transport system.</text>
</comment>
<dbReference type="PIRSF" id="PIRSF006066">
    <property type="entry name" value="HI0050"/>
    <property type="match status" value="1"/>
</dbReference>
<feature type="transmembrane region" description="Helical" evidence="8">
    <location>
        <begin position="324"/>
        <end position="354"/>
    </location>
</feature>
<keyword evidence="7" id="KW-0813">Transport</keyword>
<evidence type="ECO:0000313" key="10">
    <source>
        <dbReference type="EMBL" id="PVY61113.1"/>
    </source>
</evidence>
<evidence type="ECO:0000256" key="5">
    <source>
        <dbReference type="ARBA" id="ARBA00022989"/>
    </source>
</evidence>
<dbReference type="RefSeq" id="WP_116519251.1">
    <property type="nucleotide sequence ID" value="NZ_JACCEX010000005.1"/>
</dbReference>
<evidence type="ECO:0000256" key="1">
    <source>
        <dbReference type="ARBA" id="ARBA00004429"/>
    </source>
</evidence>
<dbReference type="OrthoDB" id="9796052at2"/>
<evidence type="ECO:0000256" key="2">
    <source>
        <dbReference type="ARBA" id="ARBA00022475"/>
    </source>
</evidence>
<keyword evidence="11" id="KW-1185">Reference proteome</keyword>
<protein>
    <submittedName>
        <fullName evidence="10">Tripartite ATP-independent transporter DctM subunit</fullName>
    </submittedName>
</protein>
<feature type="transmembrane region" description="Helical" evidence="8">
    <location>
        <begin position="62"/>
        <end position="81"/>
    </location>
</feature>
<evidence type="ECO:0000313" key="11">
    <source>
        <dbReference type="Proteomes" id="UP000246145"/>
    </source>
</evidence>
<dbReference type="GO" id="GO:0005886">
    <property type="term" value="C:plasma membrane"/>
    <property type="evidence" value="ECO:0007669"/>
    <property type="project" value="UniProtKB-SubCell"/>
</dbReference>
<proteinExistence type="predicted"/>
<dbReference type="AlphaFoldDB" id="A0A2U1CJE4"/>
<reference evidence="10 11" key="1">
    <citation type="submission" date="2018-04" db="EMBL/GenBank/DDBJ databases">
        <title>Genomic Encyclopedia of Type Strains, Phase IV (KMG-IV): sequencing the most valuable type-strain genomes for metagenomic binning, comparative biology and taxonomic classification.</title>
        <authorList>
            <person name="Goeker M."/>
        </authorList>
    </citation>
    <scope>NUCLEOTIDE SEQUENCE [LARGE SCALE GENOMIC DNA]</scope>
    <source>
        <strain evidence="10 11">DSM 10065</strain>
    </source>
</reference>
<feature type="transmembrane region" description="Helical" evidence="8">
    <location>
        <begin position="253"/>
        <end position="272"/>
    </location>
</feature>
<feature type="transmembrane region" description="Helical" evidence="8">
    <location>
        <begin position="101"/>
        <end position="126"/>
    </location>
</feature>
<dbReference type="STRING" id="1231391.GCA_000308195_02791"/>
<feature type="transmembrane region" description="Helical" evidence="8">
    <location>
        <begin position="177"/>
        <end position="198"/>
    </location>
</feature>
<accession>A0A2U1CJE4</accession>
<dbReference type="EMBL" id="QEKO01000005">
    <property type="protein sequence ID" value="PVY61113.1"/>
    <property type="molecule type" value="Genomic_DNA"/>
</dbReference>
<evidence type="ECO:0000256" key="4">
    <source>
        <dbReference type="ARBA" id="ARBA00022692"/>
    </source>
</evidence>
<dbReference type="PANTHER" id="PTHR33362:SF5">
    <property type="entry name" value="C4-DICARBOXYLATE TRAP TRANSPORTER LARGE PERMEASE PROTEIN DCTM"/>
    <property type="match status" value="1"/>
</dbReference>
<keyword evidence="4 8" id="KW-0812">Transmembrane</keyword>
<feature type="domain" description="TRAP C4-dicarboxylate transport system permease DctM subunit" evidence="9">
    <location>
        <begin position="12"/>
        <end position="427"/>
    </location>
</feature>
<evidence type="ECO:0000256" key="8">
    <source>
        <dbReference type="SAM" id="Phobius"/>
    </source>
</evidence>
<keyword evidence="5 8" id="KW-1133">Transmembrane helix</keyword>
<organism evidence="10 11">
    <name type="scientific">Pusillimonas noertemannii</name>
    <dbReference type="NCBI Taxonomy" id="305977"/>
    <lineage>
        <taxon>Bacteria</taxon>
        <taxon>Pseudomonadati</taxon>
        <taxon>Pseudomonadota</taxon>
        <taxon>Betaproteobacteria</taxon>
        <taxon>Burkholderiales</taxon>
        <taxon>Alcaligenaceae</taxon>
        <taxon>Pusillimonas</taxon>
    </lineage>
</organism>
<feature type="transmembrane region" description="Helical" evidence="8">
    <location>
        <begin position="366"/>
        <end position="387"/>
    </location>
</feature>
<evidence type="ECO:0000259" key="9">
    <source>
        <dbReference type="Pfam" id="PF06808"/>
    </source>
</evidence>
<feature type="transmembrane region" description="Helical" evidence="8">
    <location>
        <begin position="407"/>
        <end position="432"/>
    </location>
</feature>
<dbReference type="InterPro" id="IPR010656">
    <property type="entry name" value="DctM"/>
</dbReference>
<feature type="transmembrane region" description="Helical" evidence="8">
    <location>
        <begin position="7"/>
        <end position="29"/>
    </location>
</feature>
<dbReference type="GO" id="GO:0022857">
    <property type="term" value="F:transmembrane transporter activity"/>
    <property type="evidence" value="ECO:0007669"/>
    <property type="project" value="UniProtKB-UniRule"/>
</dbReference>
<feature type="transmembrane region" description="Helical" evidence="8">
    <location>
        <begin position="284"/>
        <end position="304"/>
    </location>
</feature>
<keyword evidence="6 8" id="KW-0472">Membrane</keyword>
<feature type="transmembrane region" description="Helical" evidence="8">
    <location>
        <begin position="147"/>
        <end position="171"/>
    </location>
</feature>
<comment type="subcellular location">
    <subcellularLocation>
        <location evidence="1 7">Cell inner membrane</location>
        <topology evidence="1 7">Multi-pass membrane protein</topology>
    </subcellularLocation>
</comment>
<evidence type="ECO:0000256" key="7">
    <source>
        <dbReference type="RuleBase" id="RU369079"/>
    </source>
</evidence>
<dbReference type="InterPro" id="IPR004681">
    <property type="entry name" value="TRAP_DctM"/>
</dbReference>
<keyword evidence="2" id="KW-1003">Cell membrane</keyword>
<evidence type="ECO:0000256" key="6">
    <source>
        <dbReference type="ARBA" id="ARBA00023136"/>
    </source>
</evidence>
<dbReference type="Proteomes" id="UP000246145">
    <property type="component" value="Unassembled WGS sequence"/>
</dbReference>
<sequence length="436" mass="46053">MIEWQIFITCVVVLMLGLFATGLPIFLAFLTLNLAGLYALTGNFKGVLLVVNSMFDTSTSMSLAAIPLFILLGEILFRSSAVNVVFNAVDAVVGAVRARLYIVSVVLSTVFGALSGSAMAVAAMMGSSLLPEMLNRGYNRRLSMGTILGGSSLAPIIPPSVMAVVLGILAGVSISNLLVAGIVPGLILGAVFFGYVVLRVKLNPSLAPPSTTDAHLPAQVRLGMVLKALPFVLIIVAIMGLIIAGVATPTEAAAVGCVVALIICSLFATLNLGKLAEALRSTAWTTSMIMIIMVCSVSFSQILNMSGVTTSLVQSVISLDWSPVLMFALLMALGFVLCMFVDQIAVMILLVPLYKPIIAGLGFDPLWFWAIFLINVSVGNITPPFGYTLFTLQGVARGVPIQELYRAALPFIVLYVVMIAVFALLPGLITFLPSLM</sequence>
<keyword evidence="3 7" id="KW-0997">Cell inner membrane</keyword>
<name>A0A2U1CJE4_9BURK</name>
<feature type="transmembrane region" description="Helical" evidence="8">
    <location>
        <begin position="228"/>
        <end position="247"/>
    </location>
</feature>
<comment type="caution">
    <text evidence="10">The sequence shown here is derived from an EMBL/GenBank/DDBJ whole genome shotgun (WGS) entry which is preliminary data.</text>
</comment>
<gene>
    <name evidence="10" type="ORF">C7440_3283</name>
</gene>
<evidence type="ECO:0000256" key="3">
    <source>
        <dbReference type="ARBA" id="ARBA00022519"/>
    </source>
</evidence>